<evidence type="ECO:0000313" key="2">
    <source>
        <dbReference type="EMBL" id="BBO83981.1"/>
    </source>
</evidence>
<gene>
    <name evidence="2" type="ORF">DSCO28_45470</name>
</gene>
<dbReference type="KEGG" id="dov:DSCO28_45470"/>
<keyword evidence="2" id="KW-0540">Nuclease</keyword>
<dbReference type="GO" id="GO:0008270">
    <property type="term" value="F:zinc ion binding"/>
    <property type="evidence" value="ECO:0007669"/>
    <property type="project" value="InterPro"/>
</dbReference>
<dbReference type="InterPro" id="IPR003615">
    <property type="entry name" value="HNH_nuc"/>
</dbReference>
<reference evidence="2 3" key="1">
    <citation type="submission" date="2019-11" db="EMBL/GenBank/DDBJ databases">
        <title>Comparative genomics of hydrocarbon-degrading Desulfosarcina strains.</title>
        <authorList>
            <person name="Watanabe M."/>
            <person name="Kojima H."/>
            <person name="Fukui M."/>
        </authorList>
    </citation>
    <scope>NUCLEOTIDE SEQUENCE [LARGE SCALE GENOMIC DNA]</scope>
    <source>
        <strain evidence="2 3">28bB2T</strain>
    </source>
</reference>
<dbReference type="CDD" id="cd00085">
    <property type="entry name" value="HNHc"/>
    <property type="match status" value="1"/>
</dbReference>
<sequence length="99" mass="11564">MNPYAYDLDERDLKRERQKARELRQSQWWKRRCAKGRCHYCGRPTPAGELTMDHIVPIARGGKTTKGNVVPACKACNNKKKQLLPMEWDAYLQSFQTQP</sequence>
<dbReference type="PANTHER" id="PTHR33877:SF1">
    <property type="entry name" value="TYPE IV METHYL-DIRECTED RESTRICTION ENZYME ECOKMCRA"/>
    <property type="match status" value="1"/>
</dbReference>
<keyword evidence="2" id="KW-0255">Endonuclease</keyword>
<dbReference type="Proteomes" id="UP000425960">
    <property type="component" value="Chromosome"/>
</dbReference>
<accession>A0A5K7ZUY8</accession>
<dbReference type="EMBL" id="AP021876">
    <property type="protein sequence ID" value="BBO83981.1"/>
    <property type="molecule type" value="Genomic_DNA"/>
</dbReference>
<keyword evidence="2" id="KW-0378">Hydrolase</keyword>
<dbReference type="GO" id="GO:0003676">
    <property type="term" value="F:nucleic acid binding"/>
    <property type="evidence" value="ECO:0007669"/>
    <property type="project" value="InterPro"/>
</dbReference>
<organism evidence="2 3">
    <name type="scientific">Desulfosarcina ovata subsp. sediminis</name>
    <dbReference type="NCBI Taxonomy" id="885957"/>
    <lineage>
        <taxon>Bacteria</taxon>
        <taxon>Pseudomonadati</taxon>
        <taxon>Thermodesulfobacteriota</taxon>
        <taxon>Desulfobacteria</taxon>
        <taxon>Desulfobacterales</taxon>
        <taxon>Desulfosarcinaceae</taxon>
        <taxon>Desulfosarcina</taxon>
    </lineage>
</organism>
<name>A0A5K7ZUY8_9BACT</name>
<dbReference type="RefSeq" id="WP_155324047.1">
    <property type="nucleotide sequence ID" value="NZ_AP021876.1"/>
</dbReference>
<dbReference type="SMART" id="SM00507">
    <property type="entry name" value="HNHc"/>
    <property type="match status" value="1"/>
</dbReference>
<dbReference type="InterPro" id="IPR002711">
    <property type="entry name" value="HNH"/>
</dbReference>
<protein>
    <submittedName>
        <fullName evidence="2">HNH endonuclease</fullName>
    </submittedName>
</protein>
<dbReference type="PANTHER" id="PTHR33877">
    <property type="entry name" value="SLL1193 PROTEIN"/>
    <property type="match status" value="1"/>
</dbReference>
<proteinExistence type="predicted"/>
<evidence type="ECO:0000313" key="3">
    <source>
        <dbReference type="Proteomes" id="UP000425960"/>
    </source>
</evidence>
<dbReference type="InterPro" id="IPR052892">
    <property type="entry name" value="NA-targeting_endonuclease"/>
</dbReference>
<dbReference type="Gene3D" id="1.10.30.50">
    <property type="match status" value="1"/>
</dbReference>
<dbReference type="AlphaFoldDB" id="A0A5K7ZUY8"/>
<feature type="domain" description="HNH nuclease" evidence="1">
    <location>
        <begin position="27"/>
        <end position="78"/>
    </location>
</feature>
<dbReference type="GO" id="GO:0004519">
    <property type="term" value="F:endonuclease activity"/>
    <property type="evidence" value="ECO:0007669"/>
    <property type="project" value="UniProtKB-KW"/>
</dbReference>
<dbReference type="Pfam" id="PF01844">
    <property type="entry name" value="HNH"/>
    <property type="match status" value="1"/>
</dbReference>
<evidence type="ECO:0000259" key="1">
    <source>
        <dbReference type="SMART" id="SM00507"/>
    </source>
</evidence>